<feature type="chain" id="PRO_5020734274" evidence="1">
    <location>
        <begin position="21"/>
        <end position="75"/>
    </location>
</feature>
<reference evidence="2" key="1">
    <citation type="submission" date="2019-01" db="EMBL/GenBank/DDBJ databases">
        <title>Draft genome sequences of three monokaryotic isolates of the white-rot basidiomycete fungus Dichomitus squalens.</title>
        <authorList>
            <consortium name="DOE Joint Genome Institute"/>
            <person name="Lopez S.C."/>
            <person name="Andreopoulos B."/>
            <person name="Pangilinan J."/>
            <person name="Lipzen A."/>
            <person name="Riley R."/>
            <person name="Ahrendt S."/>
            <person name="Ng V."/>
            <person name="Barry K."/>
            <person name="Daum C."/>
            <person name="Grigoriev I.V."/>
            <person name="Hilden K.S."/>
            <person name="Makela M.R."/>
            <person name="de Vries R.P."/>
        </authorList>
    </citation>
    <scope>NUCLEOTIDE SEQUENCE [LARGE SCALE GENOMIC DNA]</scope>
    <source>
        <strain evidence="2">OM18370.1</strain>
    </source>
</reference>
<accession>A0A4V2JZJ6</accession>
<proteinExistence type="predicted"/>
<evidence type="ECO:0000256" key="1">
    <source>
        <dbReference type="SAM" id="SignalP"/>
    </source>
</evidence>
<gene>
    <name evidence="2" type="ORF">BD311DRAFT_529633</name>
</gene>
<evidence type="ECO:0000313" key="2">
    <source>
        <dbReference type="EMBL" id="TBU24973.1"/>
    </source>
</evidence>
<name>A0A4V2JZJ6_9APHY</name>
<dbReference type="AlphaFoldDB" id="A0A4V2JZJ6"/>
<dbReference type="EMBL" id="ML143469">
    <property type="protein sequence ID" value="TBU24973.1"/>
    <property type="molecule type" value="Genomic_DNA"/>
</dbReference>
<organism evidence="2">
    <name type="scientific">Dichomitus squalens</name>
    <dbReference type="NCBI Taxonomy" id="114155"/>
    <lineage>
        <taxon>Eukaryota</taxon>
        <taxon>Fungi</taxon>
        <taxon>Dikarya</taxon>
        <taxon>Basidiomycota</taxon>
        <taxon>Agaricomycotina</taxon>
        <taxon>Agaricomycetes</taxon>
        <taxon>Polyporales</taxon>
        <taxon>Polyporaceae</taxon>
        <taxon>Dichomitus</taxon>
    </lineage>
</organism>
<protein>
    <submittedName>
        <fullName evidence="2">Uncharacterized protein</fullName>
    </submittedName>
</protein>
<keyword evidence="1" id="KW-0732">Signal</keyword>
<dbReference type="Proteomes" id="UP000292957">
    <property type="component" value="Unassembled WGS sequence"/>
</dbReference>
<feature type="signal peptide" evidence="1">
    <location>
        <begin position="1"/>
        <end position="20"/>
    </location>
</feature>
<sequence>MILRLKITLSILTLLQLCPGNPKTSLRMSRVLRRVRAGLRTPQLPHFSVRCNDRPSPLGPNVGLDVCPRFSADLT</sequence>